<evidence type="ECO:0000313" key="1">
    <source>
        <dbReference type="EMBL" id="CAF1183130.1"/>
    </source>
</evidence>
<protein>
    <recommendedName>
        <fullName evidence="4">B30.2/SPRY domain-containing protein</fullName>
    </recommendedName>
</protein>
<dbReference type="EMBL" id="CAJNOR010002807">
    <property type="protein sequence ID" value="CAF1343483.1"/>
    <property type="molecule type" value="Genomic_DNA"/>
</dbReference>
<dbReference type="Gene3D" id="2.60.120.920">
    <property type="match status" value="1"/>
</dbReference>
<dbReference type="Proteomes" id="UP000663852">
    <property type="component" value="Unassembled WGS sequence"/>
</dbReference>
<evidence type="ECO:0000313" key="3">
    <source>
        <dbReference type="Proteomes" id="UP000663828"/>
    </source>
</evidence>
<dbReference type="InterPro" id="IPR013320">
    <property type="entry name" value="ConA-like_dom_sf"/>
</dbReference>
<proteinExistence type="predicted"/>
<evidence type="ECO:0000313" key="2">
    <source>
        <dbReference type="EMBL" id="CAF1343483.1"/>
    </source>
</evidence>
<keyword evidence="3" id="KW-1185">Reference proteome</keyword>
<dbReference type="OrthoDB" id="9992821at2759"/>
<dbReference type="EMBL" id="CAJNOJ010000138">
    <property type="protein sequence ID" value="CAF1183130.1"/>
    <property type="molecule type" value="Genomic_DNA"/>
</dbReference>
<gene>
    <name evidence="1" type="ORF">EDS130_LOCUS24360</name>
    <name evidence="2" type="ORF">XAT740_LOCUS31086</name>
</gene>
<evidence type="ECO:0008006" key="4">
    <source>
        <dbReference type="Google" id="ProtNLM"/>
    </source>
</evidence>
<dbReference type="Proteomes" id="UP000663828">
    <property type="component" value="Unassembled WGS sequence"/>
</dbReference>
<organism evidence="2 3">
    <name type="scientific">Adineta ricciae</name>
    <name type="common">Rotifer</name>
    <dbReference type="NCBI Taxonomy" id="249248"/>
    <lineage>
        <taxon>Eukaryota</taxon>
        <taxon>Metazoa</taxon>
        <taxon>Spiralia</taxon>
        <taxon>Gnathifera</taxon>
        <taxon>Rotifera</taxon>
        <taxon>Eurotatoria</taxon>
        <taxon>Bdelloidea</taxon>
        <taxon>Adinetida</taxon>
        <taxon>Adinetidae</taxon>
        <taxon>Adineta</taxon>
    </lineage>
</organism>
<dbReference type="AlphaFoldDB" id="A0A815GR21"/>
<comment type="caution">
    <text evidence="2">The sequence shown here is derived from an EMBL/GenBank/DDBJ whole genome shotgun (WGS) entry which is preliminary data.</text>
</comment>
<dbReference type="SUPFAM" id="SSF49899">
    <property type="entry name" value="Concanavalin A-like lectins/glucanases"/>
    <property type="match status" value="1"/>
</dbReference>
<reference evidence="2" key="1">
    <citation type="submission" date="2021-02" db="EMBL/GenBank/DDBJ databases">
        <authorList>
            <person name="Nowell W R."/>
        </authorList>
    </citation>
    <scope>NUCLEOTIDE SEQUENCE</scope>
</reference>
<dbReference type="InterPro" id="IPR043136">
    <property type="entry name" value="B30.2/SPRY_sf"/>
</dbReference>
<name>A0A815GR21_ADIRI</name>
<sequence>MAEVTRNPNDGASVSVAQQFDRLLLDFQQLKQSIESEDQQSLRFIDEWERKSIEKIQQTAHDYRQDFAAKIEKYKEKLCKRSNYLHEELTNCQNSGNIMTVDIQNLSNKLARLHSLVQSPPHVITQHDEFISKLSICEYPDDIFDIFAGDLRVENRQQTVIHGPSVAHAVVRGSDEYSRGKHRFRFRIESFNNNKWIFFGIISHKTTLQAHTWAVPTCYGWGGQDSVILNCATHSRFNGYNCDFEVNDTIELTLDCDQQMISIMNQRTQCNYSMNIDVKKCPFPWHFVLNLFYPDDQVRILYKDTL</sequence>
<accession>A0A815GR21</accession>